<feature type="domain" description="DUF676" evidence="2">
    <location>
        <begin position="566"/>
        <end position="748"/>
    </location>
</feature>
<dbReference type="OrthoDB" id="273452at2759"/>
<dbReference type="Pfam" id="PF12394">
    <property type="entry name" value="DUF3657"/>
    <property type="match status" value="1"/>
</dbReference>
<dbReference type="InterPro" id="IPR029058">
    <property type="entry name" value="AB_hydrolase_fold"/>
</dbReference>
<dbReference type="InterPro" id="IPR022122">
    <property type="entry name" value="DUF3657"/>
</dbReference>
<dbReference type="InParanoid" id="A0A078AU52"/>
<organism evidence="3 4">
    <name type="scientific">Stylonychia lemnae</name>
    <name type="common">Ciliate</name>
    <dbReference type="NCBI Taxonomy" id="5949"/>
    <lineage>
        <taxon>Eukaryota</taxon>
        <taxon>Sar</taxon>
        <taxon>Alveolata</taxon>
        <taxon>Ciliophora</taxon>
        <taxon>Intramacronucleata</taxon>
        <taxon>Spirotrichea</taxon>
        <taxon>Stichotrichia</taxon>
        <taxon>Sporadotrichida</taxon>
        <taxon>Oxytrichidae</taxon>
        <taxon>Stylonychinae</taxon>
        <taxon>Stylonychia</taxon>
    </lineage>
</organism>
<evidence type="ECO:0000256" key="1">
    <source>
        <dbReference type="ARBA" id="ARBA00007949"/>
    </source>
</evidence>
<protein>
    <recommendedName>
        <fullName evidence="2">DUF676 domain-containing protein</fullName>
    </recommendedName>
</protein>
<dbReference type="InterPro" id="IPR044294">
    <property type="entry name" value="Lipase-like"/>
</dbReference>
<dbReference type="FunFam" id="3.40.50.1820:FF:000343">
    <property type="entry name" value="Uncharacterized protein"/>
    <property type="match status" value="1"/>
</dbReference>
<dbReference type="SUPFAM" id="SSF53474">
    <property type="entry name" value="alpha/beta-Hydrolases"/>
    <property type="match status" value="1"/>
</dbReference>
<dbReference type="PANTHER" id="PTHR12482">
    <property type="entry name" value="LIPASE ROG1-RELATED-RELATED"/>
    <property type="match status" value="1"/>
</dbReference>
<dbReference type="Gene3D" id="3.40.50.1820">
    <property type="entry name" value="alpha/beta hydrolase"/>
    <property type="match status" value="1"/>
</dbReference>
<dbReference type="InterPro" id="IPR007751">
    <property type="entry name" value="DUF676_lipase-like"/>
</dbReference>
<name>A0A078AU52_STYLE</name>
<dbReference type="AlphaFoldDB" id="A0A078AU52"/>
<dbReference type="Pfam" id="PF05057">
    <property type="entry name" value="DUF676"/>
    <property type="match status" value="1"/>
</dbReference>
<gene>
    <name evidence="3" type="primary">Contig1633.g65</name>
    <name evidence="3" type="ORF">STYLEM_14590</name>
</gene>
<dbReference type="PANTHER" id="PTHR12482:SF5">
    <property type="entry name" value="DUF676 DOMAIN-CONTAINING PROTEIN"/>
    <property type="match status" value="1"/>
</dbReference>
<dbReference type="Proteomes" id="UP000039865">
    <property type="component" value="Unassembled WGS sequence"/>
</dbReference>
<evidence type="ECO:0000313" key="3">
    <source>
        <dbReference type="EMBL" id="CDW85511.1"/>
    </source>
</evidence>
<sequence length="828" mass="96448">MMKQTSIKVDLFLFIQQYYANPYCVFTSKISQEKQRKLKTADHHHLIPAQILEDQSAFLSRAFLIRYCEEEVEINDIGLFRAEIDVEPEYLNTTFNMDVELFFSDLSALGGPDKWQQNIQDIESKAVFKSVSMQKFKIHKLAQGMSEFVPIIFEDQYYASLNCLVEATLLDFRFRVRQFKNIQSDIASFQERGILVRTQDGNKKQDMTGKMKQTKDDQDVLMTQIPADTNGVQNSQWNFKPNNVAEFFFADDSGEMPKELNMKEVDLLYNDYIRVMTCMHERLRNQYNTYVTKFMDENQRRENGIEPETQRLILPGEDEDLSKMFEQSKGAEDEEIKEEKFFGQGMMGQPQKNGDNNTIHQINRNGQILRDEDGVNESQYNIDDTNESFSERKNQTNIPSLKNNKNAMNKATKPFSERLLSGEMKIDPNDPLAVANQMILEINLLAGKMLILQHKLIDALKISPRFVTEHHHFEFKEKMRDKWGESIFREVVPTCDFSVPSEENIGETHKKIAKTRRANLLYQDNDQLKSIHPIIFEECYVKDDDQNFVKIVKNSADLTEQKLLMMHLFVLVHGFQGNSCDMRLLKNNLSLMHPDAIFLSSTCNEDQTEGDIFEMGERLANEIKQYIQSFCPVSCLARISFIGHSLGGLIIRASLQHLEEFKDKFYSYMSLSSPHLGYMYNSNKLFDAGMWFLKKWRKSKCLQQLSMTDAKNMEDTIIYKLSCAKGLQWFKNVALVSSYQDQYAPFDSARIQICKRANDDAKKGNVYIKMAQNVLENLSTRLLYRLDVNFKINDKNLDSFIGRTAHIQFLECQPLMKMIVYRYREFFS</sequence>
<evidence type="ECO:0000313" key="4">
    <source>
        <dbReference type="Proteomes" id="UP000039865"/>
    </source>
</evidence>
<accession>A0A078AU52</accession>
<evidence type="ECO:0000259" key="2">
    <source>
        <dbReference type="Pfam" id="PF05057"/>
    </source>
</evidence>
<dbReference type="EMBL" id="CCKQ01013799">
    <property type="protein sequence ID" value="CDW85511.1"/>
    <property type="molecule type" value="Genomic_DNA"/>
</dbReference>
<reference evidence="3 4" key="1">
    <citation type="submission" date="2014-06" db="EMBL/GenBank/DDBJ databases">
        <authorList>
            <person name="Swart Estienne"/>
        </authorList>
    </citation>
    <scope>NUCLEOTIDE SEQUENCE [LARGE SCALE GENOMIC DNA]</scope>
    <source>
        <strain evidence="3 4">130c</strain>
    </source>
</reference>
<keyword evidence="4" id="KW-1185">Reference proteome</keyword>
<dbReference type="OMA" id="LECQPLM"/>
<comment type="similarity">
    <text evidence="1">Belongs to the FAM135 family.</text>
</comment>
<proteinExistence type="inferred from homology"/>